<dbReference type="AlphaFoldDB" id="A0A1H5MX40"/>
<protein>
    <submittedName>
        <fullName evidence="1">Uncharacterized protein</fullName>
    </submittedName>
</protein>
<organism evidence="1 2">
    <name type="scientific">Arthrobacter alpinus</name>
    <dbReference type="NCBI Taxonomy" id="656366"/>
    <lineage>
        <taxon>Bacteria</taxon>
        <taxon>Bacillati</taxon>
        <taxon>Actinomycetota</taxon>
        <taxon>Actinomycetes</taxon>
        <taxon>Micrococcales</taxon>
        <taxon>Micrococcaceae</taxon>
        <taxon>Arthrobacter</taxon>
    </lineage>
</organism>
<evidence type="ECO:0000313" key="2">
    <source>
        <dbReference type="Proteomes" id="UP000182725"/>
    </source>
</evidence>
<dbReference type="EMBL" id="FNTV01000001">
    <property type="protein sequence ID" value="SEE93853.1"/>
    <property type="molecule type" value="Genomic_DNA"/>
</dbReference>
<sequence length="125" mass="13382">MKRGGFKTLRLAVCSDIRTNESVPLRHHGANGKRGTPTTIGNESADNIPQALGVSAAAILDVEKWFALGLGYGFFAKSVSGNSQFTATLGDSPHAVQRCLRCVDLSAVVRLGSHFTPLLTCWVIR</sequence>
<name>A0A1H5MX40_9MICC</name>
<evidence type="ECO:0000313" key="1">
    <source>
        <dbReference type="EMBL" id="SEE93853.1"/>
    </source>
</evidence>
<proteinExistence type="predicted"/>
<accession>A0A1H5MX40</accession>
<gene>
    <name evidence="1" type="ORF">SAMN04489740_3208</name>
</gene>
<reference evidence="1 2" key="1">
    <citation type="submission" date="2016-10" db="EMBL/GenBank/DDBJ databases">
        <authorList>
            <person name="de Groot N.N."/>
        </authorList>
    </citation>
    <scope>NUCLEOTIDE SEQUENCE [LARGE SCALE GENOMIC DNA]</scope>
    <source>
        <strain evidence="1 2">DSM 22274</strain>
    </source>
</reference>
<dbReference type="Proteomes" id="UP000182725">
    <property type="component" value="Unassembled WGS sequence"/>
</dbReference>